<evidence type="ECO:0000313" key="1">
    <source>
        <dbReference type="EMBL" id="KAH7655145.1"/>
    </source>
</evidence>
<dbReference type="Proteomes" id="UP000827976">
    <property type="component" value="Chromosome 19"/>
</dbReference>
<reference evidence="2" key="1">
    <citation type="journal article" date="2022" name="Nat. Commun.">
        <title>Chromosome evolution and the genetic basis of agronomically important traits in greater yam.</title>
        <authorList>
            <person name="Bredeson J.V."/>
            <person name="Lyons J.B."/>
            <person name="Oniyinde I.O."/>
            <person name="Okereke N.R."/>
            <person name="Kolade O."/>
            <person name="Nnabue I."/>
            <person name="Nwadili C.O."/>
            <person name="Hribova E."/>
            <person name="Parker M."/>
            <person name="Nwogha J."/>
            <person name="Shu S."/>
            <person name="Carlson J."/>
            <person name="Kariba R."/>
            <person name="Muthemba S."/>
            <person name="Knop K."/>
            <person name="Barton G.J."/>
            <person name="Sherwood A.V."/>
            <person name="Lopez-Montes A."/>
            <person name="Asiedu R."/>
            <person name="Jamnadass R."/>
            <person name="Muchugi A."/>
            <person name="Goodstein D."/>
            <person name="Egesi C.N."/>
            <person name="Featherston J."/>
            <person name="Asfaw A."/>
            <person name="Simpson G.G."/>
            <person name="Dolezel J."/>
            <person name="Hendre P.S."/>
            <person name="Van Deynze A."/>
            <person name="Kumar P.L."/>
            <person name="Obidiegwu J.E."/>
            <person name="Bhattacharjee R."/>
            <person name="Rokhsar D.S."/>
        </authorList>
    </citation>
    <scope>NUCLEOTIDE SEQUENCE [LARGE SCALE GENOMIC DNA]</scope>
    <source>
        <strain evidence="2">cv. TDa95/00328</strain>
    </source>
</reference>
<accession>A0ACB7U4A4</accession>
<sequence length="2165" mass="240045">MSVRYMHSSLFGSPLQTSSRPRNKVKSICVTKGKHNVGGFSSFLPLYNCQKLQGFDRFSYFGVGKVEFSRRNSVSKSQFRIKCTKEPFSRSKTLFRSFVPLWKEGLFLVRCSVFFTVLSAAGMLVWYAKLKAVSFVESRLLPSVCSGLSEYLQRELDFGRVRNVSPLGITLTSCSIGPHREEFSCGEVPVMKLRLHPFASLRRGKIVIDAILYQPSILVAQKENFSWLGIPSPSENGILRHHSSEEGVDYRTKTRRLAREESATCWARERVEKAKHAAEIGYIVPQELPAHATYNNFKDIPDRSSESVRSDLLFCMDDMMHQRDHHCMDSGVEYDLKHADLEKSFGVKVPGSGLKSWFRMMSKPIGRTFKRDSNRKSISETGITSKERILRHSAAAALTYFQDVNSRKYSKSNTEQGSDPPDGGNEDTGVEAFTVNEEVSGNANMTLLDMDNKHGSTDALDKAPIADDKFECSLLSSNNNRKVPERSLCNPHNPNDGYMEEFRHADHDQGVCYDDLQVPLLELFDESAGISRYIACQSSTLGKFWPSMRMHHSMPIYPTILKTTLLQLSKTVTEHLPDQFHSQLRKLKSCFIIKFEELAAELANGTNGNSCEGIQKLIPISLDSVQFTGGTLMLLAYGDIEPRAMVNANGHVKFQNHYGQIHVQLNGDCLQWRSDSLSHDGGHLSTDVFVDTIEQKWHVNLKIANLFAPLFERILEIPVTLSRGRASGEVHICMAKGDTFPNLHGQLDVNGLAFQLLDAPSCFSEVKAGLCFRGQRIFLHNASGWFGDAPLEASGDFGINPENGEFHLMCQVPCIEVNALMRTLNMRPLIFPLAGSVTAVFNCQGPLDAPVFVGSGMISRKTSNLVTMPPSSASEAVIKDKEAGAVAAFDRIPFSHVSANFTFNLDNSVADLYGIRASLLDGGEIRGAGNAWICPEGEVDDSALDVNLSGHLLFENVMNRYLPNDILLTPLKIGELNGETKLSGSLLRPRFDIKWAAPKAEDSFTDSRGHIVISHDCMTVASSSIAFELFTKVQTSYPDDYWSNRKNADFWRTMPLVVETVDLDLRMRGFEFASLISSSSFGSPRPLHLKGTGKIRFQGKVVKYDVNDMHNVQMNDDEKTSLVGEVSLSGIKLNQLMLAPQLAGSLCISHKAVKLAATGRPDENLSVEVIEPLWFTVEHSLQKRRLMSVSLQKGQLRANVSYQPEHYVNLEVRQLPLDELELASLRGTVQRAELELNYQKRRGHGLLSVLHPKFSGVLGEALDVAARWSGDVITIEKTVLEQASSRYELQGEYVLPRMRERHPADDKRDGFFKKAMAGHLGRIISSMGRWRVRLEVPGAEVAEMLPLARLLSRSTDPAVRSRSKDLFIQSLQSAGIHADSLRELLKELKSQYYGSDDVILEDIALPGLQELKGCWHGSLDASGGGNGDTMADFDFHGEDWEWGSYKTQRVLATGAYSNNDGLRLEKLFIQKDNATLHADGCLLGPITNLHFAVLNLPVGLVPTLVQVVKPSATESVHSLWQLLTPLKGILHMEGDLRGTLAKPECDVQIRLLDGAVGGIDVGRAEIVASITSTSRFLFKANFEPVTQSGHVHIQGSVPVAYVQNDLEEIDKERRIAGGAIRIPVWVKDAGRGSTNETNEKKVIRDRPEEGWELQIAEKFKGLNWNILDDAEVRIDADIKDGGMMLVTALSPYAEWVHGYADIVLQVRGTIEQPIVDGSASVHRASVSSPVLRKPLTNIGGSVQVISNRLCISSLESRVSRKGKLFLKGNLPLKISESSSSDKIDVKCEVLEVRAKNILSGQVDSQMQITGSILQPNISGMIKLSHGEAYLPHDKGNGAAINTLTSRQSVFPTAGYSGIGASGHVSRFFGSLSPSYDRLPQPAGNESEVRKEIDQAIARPGVDIWLTDLKLVLGPELKIVYPLILNFAVSGELELNGLAHPKWIKPKGILSFENGDVNLVATQVRLKRDHLNIAKFEPELGLDPILDLVLVGSEWQFKIQSRASTWQDNLVVTSTRSVDQDVLSPTEAARAFESQLAESLLERDGQLAFKKLATATLETLMPRIEGKGEFGQARWRLVYAPQIPSLLSVDPTVDPLRSLANNISFGTEVEVQLGKRIQASMVRQMKDSEMAMQWTLMYQLTSRLRVLFQSAPSNRLLFEYSATSQD</sequence>
<organism evidence="1 2">
    <name type="scientific">Dioscorea alata</name>
    <name type="common">Purple yam</name>
    <dbReference type="NCBI Taxonomy" id="55571"/>
    <lineage>
        <taxon>Eukaryota</taxon>
        <taxon>Viridiplantae</taxon>
        <taxon>Streptophyta</taxon>
        <taxon>Embryophyta</taxon>
        <taxon>Tracheophyta</taxon>
        <taxon>Spermatophyta</taxon>
        <taxon>Magnoliopsida</taxon>
        <taxon>Liliopsida</taxon>
        <taxon>Dioscoreales</taxon>
        <taxon>Dioscoreaceae</taxon>
        <taxon>Dioscorea</taxon>
    </lineage>
</organism>
<evidence type="ECO:0000313" key="2">
    <source>
        <dbReference type="Proteomes" id="UP000827976"/>
    </source>
</evidence>
<dbReference type="EMBL" id="CM037029">
    <property type="protein sequence ID" value="KAH7655145.1"/>
    <property type="molecule type" value="Genomic_DNA"/>
</dbReference>
<protein>
    <submittedName>
        <fullName evidence="1">Translocation and assembly module TamB protein</fullName>
    </submittedName>
</protein>
<gene>
    <name evidence="1" type="ORF">IHE45_19G187000</name>
</gene>
<name>A0ACB7U4A4_DIOAL</name>
<proteinExistence type="predicted"/>
<keyword evidence="2" id="KW-1185">Reference proteome</keyword>
<comment type="caution">
    <text evidence="1">The sequence shown here is derived from an EMBL/GenBank/DDBJ whole genome shotgun (WGS) entry which is preliminary data.</text>
</comment>